<dbReference type="SUPFAM" id="SSF81383">
    <property type="entry name" value="F-box domain"/>
    <property type="match status" value="1"/>
</dbReference>
<gene>
    <name evidence="4" type="ORF">PG994_007450</name>
</gene>
<dbReference type="InterPro" id="IPR001810">
    <property type="entry name" value="F-box_dom"/>
</dbReference>
<feature type="compositionally biased region" description="Low complexity" evidence="2">
    <location>
        <begin position="28"/>
        <end position="52"/>
    </location>
</feature>
<evidence type="ECO:0000256" key="2">
    <source>
        <dbReference type="SAM" id="MobiDB-lite"/>
    </source>
</evidence>
<keyword evidence="5" id="KW-1185">Reference proteome</keyword>
<comment type="caution">
    <text evidence="4">The sequence shown here is derived from an EMBL/GenBank/DDBJ whole genome shotgun (WGS) entry which is preliminary data.</text>
</comment>
<dbReference type="Pfam" id="PF12937">
    <property type="entry name" value="F-box-like"/>
    <property type="match status" value="1"/>
</dbReference>
<sequence length="549" mass="61912">MESELENFREQWRAEVARSRNTATSSTQQQEQQRPQKAQAASSSSSSRAPPSRKSEPPKNPRIASKIASHQHQEDDDDLTRGQAFDEPAGPVTAPNTLAAFQQGAGETEKEPETALEFYEKAVEKESAGKLGDSLHLYRRAFRLDNHVERAYRDKHFPGRWNKQPQQQQQQQQQAPPTDKAAAINPSNAPATVPNTAHHSLDGPPLSLPDLIASFAGLSIQPAPPEAEGMPPPPSPLSALPEEILVHILRDVAILDVADFVRLSQVCKRFAFLVATEDRIWRRVSLGDEFGFGAMVYHFQRGISWEDLSRDAPTTPEDAENRLTLEELRRHQKAEAEATTLELVRSSQYASSWQNMWRRRPRIRFNGCYISTVNYIRQGHSTGNQITWNSPVHIVTYYRYLRFFRNGTVISLLTTADPADVVHNLTKELVRQHENKAMTHLPTAVMAEARKGRWRLSCPGLDQDPDADTDLAEVEGDLFVETESAVGPKYEYRMDLALKSAGKGARNNKLAWKGFWSYNRLTDDWGAFELKNDKAYYFSRVKSYGFGGV</sequence>
<dbReference type="Pfam" id="PF19270">
    <property type="entry name" value="FBO_C"/>
    <property type="match status" value="1"/>
</dbReference>
<accession>A0ABR1V0X0</accession>
<protein>
    <recommendedName>
        <fullName evidence="3">F-box domain-containing protein</fullName>
    </recommendedName>
</protein>
<feature type="domain" description="F-box" evidence="3">
    <location>
        <begin position="234"/>
        <end position="284"/>
    </location>
</feature>
<feature type="compositionally biased region" description="Low complexity" evidence="2">
    <location>
        <begin position="164"/>
        <end position="177"/>
    </location>
</feature>
<organism evidence="4 5">
    <name type="scientific">Apiospora phragmitis</name>
    <dbReference type="NCBI Taxonomy" id="2905665"/>
    <lineage>
        <taxon>Eukaryota</taxon>
        <taxon>Fungi</taxon>
        <taxon>Dikarya</taxon>
        <taxon>Ascomycota</taxon>
        <taxon>Pezizomycotina</taxon>
        <taxon>Sordariomycetes</taxon>
        <taxon>Xylariomycetidae</taxon>
        <taxon>Amphisphaeriales</taxon>
        <taxon>Apiosporaceae</taxon>
        <taxon>Apiospora</taxon>
    </lineage>
</organism>
<evidence type="ECO:0000313" key="4">
    <source>
        <dbReference type="EMBL" id="KAK8064812.1"/>
    </source>
</evidence>
<reference evidence="4 5" key="1">
    <citation type="submission" date="2023-01" db="EMBL/GenBank/DDBJ databases">
        <title>Analysis of 21 Apiospora genomes using comparative genomics revels a genus with tremendous synthesis potential of carbohydrate active enzymes and secondary metabolites.</title>
        <authorList>
            <person name="Sorensen T."/>
        </authorList>
    </citation>
    <scope>NUCLEOTIDE SEQUENCE [LARGE SCALE GENOMIC DNA]</scope>
    <source>
        <strain evidence="4 5">CBS 135458</strain>
    </source>
</reference>
<dbReference type="EMBL" id="JAQQWL010000007">
    <property type="protein sequence ID" value="KAK8064812.1"/>
    <property type="molecule type" value="Genomic_DNA"/>
</dbReference>
<feature type="region of interest" description="Disordered" evidence="2">
    <location>
        <begin position="1"/>
        <end position="114"/>
    </location>
</feature>
<dbReference type="GeneID" id="92091922"/>
<dbReference type="PANTHER" id="PTHR12874">
    <property type="entry name" value="F-BOX ONLY PROTEIN 48-RELATED"/>
    <property type="match status" value="1"/>
</dbReference>
<proteinExistence type="predicted"/>
<evidence type="ECO:0000259" key="3">
    <source>
        <dbReference type="PROSITE" id="PS50181"/>
    </source>
</evidence>
<evidence type="ECO:0000256" key="1">
    <source>
        <dbReference type="ARBA" id="ARBA00022786"/>
    </source>
</evidence>
<dbReference type="InterPro" id="IPR036047">
    <property type="entry name" value="F-box-like_dom_sf"/>
</dbReference>
<evidence type="ECO:0000313" key="5">
    <source>
        <dbReference type="Proteomes" id="UP001480595"/>
    </source>
</evidence>
<keyword evidence="1" id="KW-0833">Ubl conjugation pathway</keyword>
<dbReference type="PANTHER" id="PTHR12874:SF9">
    <property type="entry name" value="F-BOX ONLY PROTEIN 48"/>
    <property type="match status" value="1"/>
</dbReference>
<dbReference type="InterPro" id="IPR045464">
    <property type="entry name" value="Hrt3/FBXO9_C"/>
</dbReference>
<dbReference type="Proteomes" id="UP001480595">
    <property type="component" value="Unassembled WGS sequence"/>
</dbReference>
<feature type="region of interest" description="Disordered" evidence="2">
    <location>
        <begin position="158"/>
        <end position="203"/>
    </location>
</feature>
<dbReference type="Gene3D" id="1.20.1280.50">
    <property type="match status" value="1"/>
</dbReference>
<feature type="compositionally biased region" description="Polar residues" evidence="2">
    <location>
        <begin position="185"/>
        <end position="198"/>
    </location>
</feature>
<dbReference type="RefSeq" id="XP_066715801.1">
    <property type="nucleotide sequence ID" value="XM_066858859.1"/>
</dbReference>
<feature type="compositionally biased region" description="Basic and acidic residues" evidence="2">
    <location>
        <begin position="1"/>
        <end position="18"/>
    </location>
</feature>
<dbReference type="PROSITE" id="PS50181">
    <property type="entry name" value="FBOX"/>
    <property type="match status" value="1"/>
</dbReference>
<name>A0ABR1V0X0_9PEZI</name>